<reference evidence="2" key="1">
    <citation type="journal article" date="2019" name="bioRxiv">
        <title>The Genome of the Zebra Mussel, Dreissena polymorpha: A Resource for Invasive Species Research.</title>
        <authorList>
            <person name="McCartney M.A."/>
            <person name="Auch B."/>
            <person name="Kono T."/>
            <person name="Mallez S."/>
            <person name="Zhang Y."/>
            <person name="Obille A."/>
            <person name="Becker A."/>
            <person name="Abrahante J.E."/>
            <person name="Garbe J."/>
            <person name="Badalamenti J.P."/>
            <person name="Herman A."/>
            <person name="Mangelson H."/>
            <person name="Liachko I."/>
            <person name="Sullivan S."/>
            <person name="Sone E.D."/>
            <person name="Koren S."/>
            <person name="Silverstein K.A.T."/>
            <person name="Beckman K.B."/>
            <person name="Gohl D.M."/>
        </authorList>
    </citation>
    <scope>NUCLEOTIDE SEQUENCE</scope>
    <source>
        <strain evidence="2">Duluth1</strain>
        <tissue evidence="2">Whole animal</tissue>
    </source>
</reference>
<evidence type="ECO:0000256" key="1">
    <source>
        <dbReference type="SAM" id="SignalP"/>
    </source>
</evidence>
<keyword evidence="3" id="KW-1185">Reference proteome</keyword>
<dbReference type="Proteomes" id="UP000828390">
    <property type="component" value="Unassembled WGS sequence"/>
</dbReference>
<keyword evidence="1" id="KW-0732">Signal</keyword>
<comment type="caution">
    <text evidence="2">The sequence shown here is derived from an EMBL/GenBank/DDBJ whole genome shotgun (WGS) entry which is preliminary data.</text>
</comment>
<dbReference type="EMBL" id="JAIWYP010000002">
    <property type="protein sequence ID" value="KAH3873590.1"/>
    <property type="molecule type" value="Genomic_DNA"/>
</dbReference>
<evidence type="ECO:0000313" key="2">
    <source>
        <dbReference type="EMBL" id="KAH3873590.1"/>
    </source>
</evidence>
<organism evidence="2 3">
    <name type="scientific">Dreissena polymorpha</name>
    <name type="common">Zebra mussel</name>
    <name type="synonym">Mytilus polymorpha</name>
    <dbReference type="NCBI Taxonomy" id="45954"/>
    <lineage>
        <taxon>Eukaryota</taxon>
        <taxon>Metazoa</taxon>
        <taxon>Spiralia</taxon>
        <taxon>Lophotrochozoa</taxon>
        <taxon>Mollusca</taxon>
        <taxon>Bivalvia</taxon>
        <taxon>Autobranchia</taxon>
        <taxon>Heteroconchia</taxon>
        <taxon>Euheterodonta</taxon>
        <taxon>Imparidentia</taxon>
        <taxon>Neoheterodontei</taxon>
        <taxon>Myida</taxon>
        <taxon>Dreissenoidea</taxon>
        <taxon>Dreissenidae</taxon>
        <taxon>Dreissena</taxon>
    </lineage>
</organism>
<feature type="signal peptide" evidence="1">
    <location>
        <begin position="1"/>
        <end position="16"/>
    </location>
</feature>
<accession>A0A9D4MA50</accession>
<dbReference type="AlphaFoldDB" id="A0A9D4MA50"/>
<protein>
    <submittedName>
        <fullName evidence="2">Uncharacterized protein</fullName>
    </submittedName>
</protein>
<gene>
    <name evidence="2" type="ORF">DPMN_036828</name>
</gene>
<name>A0A9D4MA50_DREPO</name>
<sequence>MGLLIIMLAMSSAIWRESRETGRVMEYLLSSGMMGITELESCTHSGQEYSPLDTSRLAWAP</sequence>
<proteinExistence type="predicted"/>
<evidence type="ECO:0000313" key="3">
    <source>
        <dbReference type="Proteomes" id="UP000828390"/>
    </source>
</evidence>
<feature type="chain" id="PRO_5039389999" evidence="1">
    <location>
        <begin position="17"/>
        <end position="61"/>
    </location>
</feature>
<reference evidence="2" key="2">
    <citation type="submission" date="2020-11" db="EMBL/GenBank/DDBJ databases">
        <authorList>
            <person name="McCartney M.A."/>
            <person name="Auch B."/>
            <person name="Kono T."/>
            <person name="Mallez S."/>
            <person name="Becker A."/>
            <person name="Gohl D.M."/>
            <person name="Silverstein K.A.T."/>
            <person name="Koren S."/>
            <person name="Bechman K.B."/>
            <person name="Herman A."/>
            <person name="Abrahante J.E."/>
            <person name="Garbe J."/>
        </authorList>
    </citation>
    <scope>NUCLEOTIDE SEQUENCE</scope>
    <source>
        <strain evidence="2">Duluth1</strain>
        <tissue evidence="2">Whole animal</tissue>
    </source>
</reference>